<dbReference type="InParanoid" id="A0A0H2RIP1"/>
<dbReference type="Proteomes" id="UP000053477">
    <property type="component" value="Unassembled WGS sequence"/>
</dbReference>
<dbReference type="SUPFAM" id="SSF54236">
    <property type="entry name" value="Ubiquitin-like"/>
    <property type="match status" value="1"/>
</dbReference>
<protein>
    <recommendedName>
        <fullName evidence="3">Ubiquitin-like domain-containing protein</fullName>
    </recommendedName>
</protein>
<dbReference type="CDD" id="cd01763">
    <property type="entry name" value="Ubl_SUMO_like"/>
    <property type="match status" value="1"/>
</dbReference>
<name>A0A0H2RIP1_9AGAM</name>
<organism evidence="1 2">
    <name type="scientific">Schizopora paradoxa</name>
    <dbReference type="NCBI Taxonomy" id="27342"/>
    <lineage>
        <taxon>Eukaryota</taxon>
        <taxon>Fungi</taxon>
        <taxon>Dikarya</taxon>
        <taxon>Basidiomycota</taxon>
        <taxon>Agaricomycotina</taxon>
        <taxon>Agaricomycetes</taxon>
        <taxon>Hymenochaetales</taxon>
        <taxon>Schizoporaceae</taxon>
        <taxon>Schizopora</taxon>
    </lineage>
</organism>
<dbReference type="Gene3D" id="3.10.20.90">
    <property type="entry name" value="Phosphatidylinositol 3-kinase Catalytic Subunit, Chain A, domain 1"/>
    <property type="match status" value="1"/>
</dbReference>
<dbReference type="InterPro" id="IPR029071">
    <property type="entry name" value="Ubiquitin-like_domsf"/>
</dbReference>
<proteinExistence type="predicted"/>
<dbReference type="OrthoDB" id="428577at2759"/>
<sequence length="449" mass="50676">MPAERTTSNSRKGRGTVATISSPIPLVVRYNGRSIAIPRRVNQKDALKTIKETFRQLNAVDDGRIRLLSRFPSFGEEKIEIPSGTWETLVETIREVWIEVSEEPQDLVQSFDFQKNKNVSGKVTVIIKISTLDRRIYLSCDPSVKVGRIIRAAARTSGVCSEDYRWTHDDYQRLNLDDTLKDLEFESGDTILGHLEQKGGKPVIYLFPPKLLENVNIKLSLVPSWSFSVLYPPVPISSDAHREDHNGETQTVAWDVSAAPDGTLRDKSSNLSVSYLFWEALTNPPRPLSPPSSRPSSPTLELEFDPARACDWMTPASSVVLPIKDIPHYLDAALKLLMLHTEARTSFITYWLPSLLKHSHVALRFLPQTAYEGSAPLSVNPEPDIVTRVFMIFRGVSEDEERWNEARLRANQDVTEVWKDAVGIDAERASDVSLFRVLEWGGMEVLYEC</sequence>
<evidence type="ECO:0000313" key="1">
    <source>
        <dbReference type="EMBL" id="KLO11502.1"/>
    </source>
</evidence>
<dbReference type="AlphaFoldDB" id="A0A0H2RIP1"/>
<reference evidence="1 2" key="1">
    <citation type="submission" date="2015-04" db="EMBL/GenBank/DDBJ databases">
        <title>Complete genome sequence of Schizopora paradoxa KUC8140, a cosmopolitan wood degrader in East Asia.</title>
        <authorList>
            <consortium name="DOE Joint Genome Institute"/>
            <person name="Min B."/>
            <person name="Park H."/>
            <person name="Jang Y."/>
            <person name="Kim J.-J."/>
            <person name="Kim K.H."/>
            <person name="Pangilinan J."/>
            <person name="Lipzen A."/>
            <person name="Riley R."/>
            <person name="Grigoriev I.V."/>
            <person name="Spatafora J.W."/>
            <person name="Choi I.-G."/>
        </authorList>
    </citation>
    <scope>NUCLEOTIDE SEQUENCE [LARGE SCALE GENOMIC DNA]</scope>
    <source>
        <strain evidence="1 2">KUC8140</strain>
    </source>
</reference>
<evidence type="ECO:0008006" key="3">
    <source>
        <dbReference type="Google" id="ProtNLM"/>
    </source>
</evidence>
<evidence type="ECO:0000313" key="2">
    <source>
        <dbReference type="Proteomes" id="UP000053477"/>
    </source>
</evidence>
<dbReference type="EMBL" id="KQ085998">
    <property type="protein sequence ID" value="KLO11502.1"/>
    <property type="molecule type" value="Genomic_DNA"/>
</dbReference>
<accession>A0A0H2RIP1</accession>
<dbReference type="STRING" id="27342.A0A0H2RIP1"/>
<gene>
    <name evidence="1" type="ORF">SCHPADRAFT_905931</name>
</gene>
<keyword evidence="2" id="KW-1185">Reference proteome</keyword>